<dbReference type="Pfam" id="PF00728">
    <property type="entry name" value="Glyco_hydro_20"/>
    <property type="match status" value="1"/>
</dbReference>
<dbReference type="AlphaFoldDB" id="A0A8J6Q7N8"/>
<dbReference type="InterPro" id="IPR017853">
    <property type="entry name" value="GH"/>
</dbReference>
<accession>A0A8J6Q7N8</accession>
<evidence type="ECO:0000313" key="10">
    <source>
        <dbReference type="Proteomes" id="UP000600588"/>
    </source>
</evidence>
<feature type="domain" description="Beta-hexosaminidase bacterial type N-terminal" evidence="8">
    <location>
        <begin position="33"/>
        <end position="162"/>
    </location>
</feature>
<dbReference type="Pfam" id="PF02838">
    <property type="entry name" value="Glyco_hydro_20b"/>
    <property type="match status" value="1"/>
</dbReference>
<dbReference type="Proteomes" id="UP000600588">
    <property type="component" value="Unassembled WGS sequence"/>
</dbReference>
<keyword evidence="10" id="KW-1185">Reference proteome</keyword>
<dbReference type="GO" id="GO:0016020">
    <property type="term" value="C:membrane"/>
    <property type="evidence" value="ECO:0007669"/>
    <property type="project" value="TreeGrafter"/>
</dbReference>
<evidence type="ECO:0000256" key="6">
    <source>
        <dbReference type="PIRSR" id="PIRSR625705-1"/>
    </source>
</evidence>
<evidence type="ECO:0000256" key="3">
    <source>
        <dbReference type="ARBA" id="ARBA00012663"/>
    </source>
</evidence>
<dbReference type="InterPro" id="IPR015883">
    <property type="entry name" value="Glyco_hydro_20_cat"/>
</dbReference>
<dbReference type="InterPro" id="IPR015882">
    <property type="entry name" value="HEX_bac_N"/>
</dbReference>
<dbReference type="PRINTS" id="PR00738">
    <property type="entry name" value="GLHYDRLASE20"/>
</dbReference>
<dbReference type="PROSITE" id="PS51257">
    <property type="entry name" value="PROKAR_LIPOPROTEIN"/>
    <property type="match status" value="1"/>
</dbReference>
<dbReference type="InterPro" id="IPR029018">
    <property type="entry name" value="Hex-like_dom2"/>
</dbReference>
<gene>
    <name evidence="9" type="ORF">ICJ83_07150</name>
</gene>
<comment type="similarity">
    <text evidence="2">Belongs to the glycosyl hydrolase 20 family.</text>
</comment>
<dbReference type="GO" id="GO:0030203">
    <property type="term" value="P:glycosaminoglycan metabolic process"/>
    <property type="evidence" value="ECO:0007669"/>
    <property type="project" value="TreeGrafter"/>
</dbReference>
<dbReference type="SUPFAM" id="SSF55545">
    <property type="entry name" value="beta-N-acetylhexosaminidase-like domain"/>
    <property type="match status" value="1"/>
</dbReference>
<comment type="caution">
    <text evidence="9">The sequence shown here is derived from an EMBL/GenBank/DDBJ whole genome shotgun (WGS) entry which is preliminary data.</text>
</comment>
<dbReference type="Gene3D" id="2.60.120.260">
    <property type="entry name" value="Galactose-binding domain-like"/>
    <property type="match status" value="1"/>
</dbReference>
<dbReference type="SUPFAM" id="SSF51445">
    <property type="entry name" value="(Trans)glycosidases"/>
    <property type="match status" value="1"/>
</dbReference>
<dbReference type="Gene3D" id="3.20.20.80">
    <property type="entry name" value="Glycosidases"/>
    <property type="match status" value="1"/>
</dbReference>
<feature type="domain" description="Glycoside hydrolase family 20 catalytic" evidence="7">
    <location>
        <begin position="166"/>
        <end position="515"/>
    </location>
</feature>
<evidence type="ECO:0000259" key="7">
    <source>
        <dbReference type="Pfam" id="PF00728"/>
    </source>
</evidence>
<evidence type="ECO:0000256" key="1">
    <source>
        <dbReference type="ARBA" id="ARBA00001231"/>
    </source>
</evidence>
<dbReference type="Gene3D" id="3.30.379.10">
    <property type="entry name" value="Chitobiase/beta-hexosaminidase domain 2-like"/>
    <property type="match status" value="1"/>
</dbReference>
<reference evidence="9 10" key="1">
    <citation type="submission" date="2020-09" db="EMBL/GenBank/DDBJ databases">
        <title>TT11 complete genome.</title>
        <authorList>
            <person name="Wu Z."/>
        </authorList>
    </citation>
    <scope>NUCLEOTIDE SEQUENCE [LARGE SCALE GENOMIC DNA]</scope>
    <source>
        <strain evidence="9 10">TT11</strain>
    </source>
</reference>
<dbReference type="EC" id="3.2.1.52" evidence="3"/>
<dbReference type="GO" id="GO:0004563">
    <property type="term" value="F:beta-N-acetylhexosaminidase activity"/>
    <property type="evidence" value="ECO:0007669"/>
    <property type="project" value="UniProtKB-EC"/>
</dbReference>
<keyword evidence="5" id="KW-0326">Glycosidase</keyword>
<comment type="catalytic activity">
    <reaction evidence="1">
        <text>Hydrolysis of terminal non-reducing N-acetyl-D-hexosamine residues in N-acetyl-beta-D-hexosaminides.</text>
        <dbReference type="EC" id="3.2.1.52"/>
    </reaction>
</comment>
<dbReference type="CDD" id="cd06563">
    <property type="entry name" value="GH20_chitobiase-like"/>
    <property type="match status" value="1"/>
</dbReference>
<keyword evidence="4" id="KW-0378">Hydrolase</keyword>
<name>A0A8J6Q7N8_9FLAO</name>
<dbReference type="InterPro" id="IPR025705">
    <property type="entry name" value="Beta_hexosaminidase_sua/sub"/>
</dbReference>
<evidence type="ECO:0000313" key="9">
    <source>
        <dbReference type="EMBL" id="MBD0831905.1"/>
    </source>
</evidence>
<dbReference type="RefSeq" id="WP_188229688.1">
    <property type="nucleotide sequence ID" value="NZ_JACVXB010000002.1"/>
</dbReference>
<evidence type="ECO:0000259" key="8">
    <source>
        <dbReference type="Pfam" id="PF02838"/>
    </source>
</evidence>
<dbReference type="GO" id="GO:0005975">
    <property type="term" value="P:carbohydrate metabolic process"/>
    <property type="evidence" value="ECO:0007669"/>
    <property type="project" value="InterPro"/>
</dbReference>
<sequence>MIKINYLKTMVLGMGLLVASCQSKQVQFTEADIQIIPKPAQVTLNSGSFEFNGDTKIVVSSDEQLQASEVLLQALQSAANLKLEVVKEKPATNYITFKTNETLGKEAYNLTVANGFIEIEANGFSGELYAMETLRQLLPSKIESNSVVEGTDWIIPNISITDEPRFEWRGLMLDVSRHFFQKEYVLKTIDRLAYLKMNTLHLHLVDDQGWRIEIKQYPKLTEVGAYRVDQENKAWNARPTPELGEKATYGGFYTQDDIKEIVAYAQKRGINVVPEIEMPAHVTSAIASYPEFSCLEKPVMVPSGGLWPITDIFCAGKDSTFEFLQNVLMEVMELFPSKYIHVGGDEATKTNWKTCPHCQSRMKTEGLENVEELQSYFIKRMERFVSSKGRILIGWDEILEGGLAPGATVMSWRGVKGGLEASAEGHDVVMTPGSHCYFDHYQGPMDSEPLAWGGYLPLSKVYQFDPVVEEMTEEQAKHVLGGQANLWSEYIPTTDQSEYMIFPRVVALSETLWSPKDNRNWDEFTPRLENMLERYEYQGINYAKSAYTLRANATVNDTTKVVAISLNNEFPNPDIRYVLNDGVLDKDAIQYTGPIEINKTTTVKASLFENGKPVGKVFEKTFNYHKAVSKPVEYLTKYSDSYKGAGTTNMVNVLRGTKNFHDGQWQAWIGNDMELIINLEASEEISEVTVGTMESQGPGIYFPTKIEVFTSNDEGKTFNRVGVIERPAEVSGNVELKDFTIAFEKQKATHVKVVAESLKKTPKNGSGWLFVDEIIVN</sequence>
<organism evidence="9 10">
    <name type="scientific">Aestuariibaculum sediminum</name>
    <dbReference type="NCBI Taxonomy" id="2770637"/>
    <lineage>
        <taxon>Bacteria</taxon>
        <taxon>Pseudomonadati</taxon>
        <taxon>Bacteroidota</taxon>
        <taxon>Flavobacteriia</taxon>
        <taxon>Flavobacteriales</taxon>
        <taxon>Flavobacteriaceae</taxon>
    </lineage>
</organism>
<protein>
    <recommendedName>
        <fullName evidence="3">beta-N-acetylhexosaminidase</fullName>
        <ecNumber evidence="3">3.2.1.52</ecNumber>
    </recommendedName>
</protein>
<dbReference type="InterPro" id="IPR026876">
    <property type="entry name" value="Fn3_assoc_repeat"/>
</dbReference>
<feature type="active site" description="Proton donor" evidence="6">
    <location>
        <position position="346"/>
    </location>
</feature>
<proteinExistence type="inferred from homology"/>
<dbReference type="Pfam" id="PF13287">
    <property type="entry name" value="Fn3_assoc"/>
    <property type="match status" value="1"/>
</dbReference>
<evidence type="ECO:0000256" key="5">
    <source>
        <dbReference type="ARBA" id="ARBA00023295"/>
    </source>
</evidence>
<dbReference type="PANTHER" id="PTHR22600">
    <property type="entry name" value="BETA-HEXOSAMINIDASE"/>
    <property type="match status" value="1"/>
</dbReference>
<dbReference type="EMBL" id="JACVXB010000002">
    <property type="protein sequence ID" value="MBD0831905.1"/>
    <property type="molecule type" value="Genomic_DNA"/>
</dbReference>
<dbReference type="PANTHER" id="PTHR22600:SF57">
    <property type="entry name" value="BETA-N-ACETYLHEXOSAMINIDASE"/>
    <property type="match status" value="1"/>
</dbReference>
<evidence type="ECO:0000256" key="4">
    <source>
        <dbReference type="ARBA" id="ARBA00022801"/>
    </source>
</evidence>
<evidence type="ECO:0000256" key="2">
    <source>
        <dbReference type="ARBA" id="ARBA00006285"/>
    </source>
</evidence>